<dbReference type="EMBL" id="JADBJN010000001">
    <property type="protein sequence ID" value="KAG5681868.1"/>
    <property type="molecule type" value="Genomic_DNA"/>
</dbReference>
<keyword evidence="2" id="KW-1185">Reference proteome</keyword>
<dbReference type="Proteomes" id="UP001107558">
    <property type="component" value="Chromosome 1"/>
</dbReference>
<evidence type="ECO:0000313" key="1">
    <source>
        <dbReference type="EMBL" id="KAG5681868.1"/>
    </source>
</evidence>
<name>A0A9J6CIL8_POLVA</name>
<gene>
    <name evidence="1" type="ORF">PVAND_011275</name>
</gene>
<evidence type="ECO:0000313" key="2">
    <source>
        <dbReference type="Proteomes" id="UP001107558"/>
    </source>
</evidence>
<accession>A0A9J6CIL8</accession>
<dbReference type="AlphaFoldDB" id="A0A9J6CIL8"/>
<organism evidence="1 2">
    <name type="scientific">Polypedilum vanderplanki</name>
    <name type="common">Sleeping chironomid midge</name>
    <dbReference type="NCBI Taxonomy" id="319348"/>
    <lineage>
        <taxon>Eukaryota</taxon>
        <taxon>Metazoa</taxon>
        <taxon>Ecdysozoa</taxon>
        <taxon>Arthropoda</taxon>
        <taxon>Hexapoda</taxon>
        <taxon>Insecta</taxon>
        <taxon>Pterygota</taxon>
        <taxon>Neoptera</taxon>
        <taxon>Endopterygota</taxon>
        <taxon>Diptera</taxon>
        <taxon>Nematocera</taxon>
        <taxon>Chironomoidea</taxon>
        <taxon>Chironomidae</taxon>
        <taxon>Chironominae</taxon>
        <taxon>Polypedilum</taxon>
        <taxon>Polypedilum</taxon>
    </lineage>
</organism>
<proteinExistence type="predicted"/>
<comment type="caution">
    <text evidence="1">The sequence shown here is derived from an EMBL/GenBank/DDBJ whole genome shotgun (WGS) entry which is preliminary data.</text>
</comment>
<reference evidence="1" key="1">
    <citation type="submission" date="2021-03" db="EMBL/GenBank/DDBJ databases">
        <title>Chromosome level genome of the anhydrobiotic midge Polypedilum vanderplanki.</title>
        <authorList>
            <person name="Yoshida Y."/>
            <person name="Kikawada T."/>
            <person name="Gusev O."/>
        </authorList>
    </citation>
    <scope>NUCLEOTIDE SEQUENCE</scope>
    <source>
        <strain evidence="1">NIAS01</strain>
        <tissue evidence="1">Whole body or cell culture</tissue>
    </source>
</reference>
<protein>
    <submittedName>
        <fullName evidence="1">Uncharacterized protein</fullName>
    </submittedName>
</protein>
<sequence length="103" mass="11820">MIHLMSKEITEEEIVVTIHNAMIEATERARALAFGAKKSIWSNQEQFEVLWSTWSNLELLEPLEYFGALGALWSTLERLEQLELLEALGALRRIVCPRLGFFA</sequence>